<dbReference type="SUPFAM" id="SSF82199">
    <property type="entry name" value="SET domain"/>
    <property type="match status" value="1"/>
</dbReference>
<dbReference type="PANTHER" id="PTHR12197">
    <property type="entry name" value="HISTONE-LYSINE N-METHYLTRANSFERASE SMYD"/>
    <property type="match status" value="1"/>
</dbReference>
<reference evidence="2" key="1">
    <citation type="submission" date="2019-11" db="EMBL/GenBank/DDBJ databases">
        <title>Bipolaris sorokiniana Genome sequencing.</title>
        <authorList>
            <person name="Wang H."/>
        </authorList>
    </citation>
    <scope>NUCLEOTIDE SEQUENCE</scope>
</reference>
<dbReference type="Gene3D" id="2.170.270.10">
    <property type="entry name" value="SET domain"/>
    <property type="match status" value="2"/>
</dbReference>
<dbReference type="InterPro" id="IPR001214">
    <property type="entry name" value="SET_dom"/>
</dbReference>
<evidence type="ECO:0000313" key="3">
    <source>
        <dbReference type="Proteomes" id="UP000624244"/>
    </source>
</evidence>
<dbReference type="PROSITE" id="PS50280">
    <property type="entry name" value="SET"/>
    <property type="match status" value="1"/>
</dbReference>
<dbReference type="PANTHER" id="PTHR12197:SF294">
    <property type="entry name" value="POTENTIAL PROTEIN LYSINE METHYLTRANSFERASE SET6"/>
    <property type="match status" value="1"/>
</dbReference>
<dbReference type="EMBL" id="WNKQ01000001">
    <property type="protein sequence ID" value="KAF5853750.1"/>
    <property type="molecule type" value="Genomic_DNA"/>
</dbReference>
<organism evidence="2 3">
    <name type="scientific">Cochliobolus sativus</name>
    <name type="common">Common root rot and spot blotch fungus</name>
    <name type="synonym">Bipolaris sorokiniana</name>
    <dbReference type="NCBI Taxonomy" id="45130"/>
    <lineage>
        <taxon>Eukaryota</taxon>
        <taxon>Fungi</taxon>
        <taxon>Dikarya</taxon>
        <taxon>Ascomycota</taxon>
        <taxon>Pezizomycotina</taxon>
        <taxon>Dothideomycetes</taxon>
        <taxon>Pleosporomycetidae</taxon>
        <taxon>Pleosporales</taxon>
        <taxon>Pleosporineae</taxon>
        <taxon>Pleosporaceae</taxon>
        <taxon>Bipolaris</taxon>
    </lineage>
</organism>
<comment type="caution">
    <text evidence="2">The sequence shown here is derived from an EMBL/GenBank/DDBJ whole genome shotgun (WGS) entry which is preliminary data.</text>
</comment>
<dbReference type="GO" id="GO:0005634">
    <property type="term" value="C:nucleus"/>
    <property type="evidence" value="ECO:0007669"/>
    <property type="project" value="TreeGrafter"/>
</dbReference>
<dbReference type="CDD" id="cd20071">
    <property type="entry name" value="SET_SMYD"/>
    <property type="match status" value="1"/>
</dbReference>
<dbReference type="Gene3D" id="6.10.140.2220">
    <property type="match status" value="1"/>
</dbReference>
<dbReference type="Proteomes" id="UP000624244">
    <property type="component" value="Unassembled WGS sequence"/>
</dbReference>
<dbReference type="AlphaFoldDB" id="A0A8H5ZR86"/>
<name>A0A8H5ZR86_COCSA</name>
<protein>
    <recommendedName>
        <fullName evidence="1">SET domain-containing protein</fullName>
    </recommendedName>
</protein>
<gene>
    <name evidence="2" type="ORF">GGP41_006522</name>
</gene>
<feature type="domain" description="SET" evidence="1">
    <location>
        <begin position="46"/>
        <end position="356"/>
    </location>
</feature>
<dbReference type="InterPro" id="IPR046341">
    <property type="entry name" value="SET_dom_sf"/>
</dbReference>
<dbReference type="OMA" id="FRKEVCH"/>
<evidence type="ECO:0000259" key="1">
    <source>
        <dbReference type="PROSITE" id="PS50280"/>
    </source>
</evidence>
<sequence>MDTIESDSSVPVAGDSVFSISRPSSASSIRSADTPKELPAGAPVSHLFQVRHTPTAGRAVFATQDIPKGTLVWQSTDLTLSVLLREYRREVCGQCFGYDYGRGLSIRDKTVGFAFCSEACQKTWQEEQGEIGIQTWTAVENLIRKRSKEDSDMVDVDMPRPTKKDISKAWDSVAGQAALIRSAREAEQADGVDCQAAVAISKQHKKAVSKALQGRITPDVMSFCVSGILWRHHHPEQWERLEALANDNTPYHSSDDLDAFTRAYLHLVAILPVALLPLVTAETLLTLSKRDSHNSFGIRSLEDEGSEFFGYGCWPAASYFNHSCGQNIEKKREGRIWYFRAGRNIEKGRELCITYLSGEERMLSRGQRMLRLKKTWGFDCGCERCGAL</sequence>
<evidence type="ECO:0000313" key="2">
    <source>
        <dbReference type="EMBL" id="KAF5853750.1"/>
    </source>
</evidence>
<proteinExistence type="predicted"/>
<accession>A0A8H5ZR86</accession>
<dbReference type="InterPro" id="IPR050869">
    <property type="entry name" value="H3K4_H4K5_MeTrfase"/>
</dbReference>
<dbReference type="Pfam" id="PF00856">
    <property type="entry name" value="SET"/>
    <property type="match status" value="1"/>
</dbReference>